<keyword evidence="2" id="KW-1185">Reference proteome</keyword>
<gene>
    <name evidence="1" type="ORF">DFQ27_000350</name>
</gene>
<comment type="caution">
    <text evidence="1">The sequence shown here is derived from an EMBL/GenBank/DDBJ whole genome shotgun (WGS) entry which is preliminary data.</text>
</comment>
<protein>
    <recommendedName>
        <fullName evidence="3">F-box domain-containing protein</fullName>
    </recommendedName>
</protein>
<proteinExistence type="predicted"/>
<organism evidence="1 2">
    <name type="scientific">Actinomortierella ambigua</name>
    <dbReference type="NCBI Taxonomy" id="1343610"/>
    <lineage>
        <taxon>Eukaryota</taxon>
        <taxon>Fungi</taxon>
        <taxon>Fungi incertae sedis</taxon>
        <taxon>Mucoromycota</taxon>
        <taxon>Mortierellomycotina</taxon>
        <taxon>Mortierellomycetes</taxon>
        <taxon>Mortierellales</taxon>
        <taxon>Mortierellaceae</taxon>
        <taxon>Actinomortierella</taxon>
    </lineage>
</organism>
<name>A0A9P6TVM1_9FUNG</name>
<evidence type="ECO:0000313" key="2">
    <source>
        <dbReference type="Proteomes" id="UP000807716"/>
    </source>
</evidence>
<feature type="non-terminal residue" evidence="1">
    <location>
        <position position="122"/>
    </location>
</feature>
<evidence type="ECO:0008006" key="3">
    <source>
        <dbReference type="Google" id="ProtNLM"/>
    </source>
</evidence>
<feature type="non-terminal residue" evidence="1">
    <location>
        <position position="1"/>
    </location>
</feature>
<sequence length="122" mass="14081">LKACTLVCKAWYTTFQPAVWSKLYISELRWVDLCKCQIKEGYEVARCADSDWGRSFACNGHFIRHLELAASDEGELFQGCFRLLVDKCTSLTTLSFYSWFSEVVTDFEHRESTQSLVQAMID</sequence>
<dbReference type="EMBL" id="JAAAJB010001070">
    <property type="protein sequence ID" value="KAG0249130.1"/>
    <property type="molecule type" value="Genomic_DNA"/>
</dbReference>
<dbReference type="Proteomes" id="UP000807716">
    <property type="component" value="Unassembled WGS sequence"/>
</dbReference>
<accession>A0A9P6TVM1</accession>
<evidence type="ECO:0000313" key="1">
    <source>
        <dbReference type="EMBL" id="KAG0249130.1"/>
    </source>
</evidence>
<dbReference type="AlphaFoldDB" id="A0A9P6TVM1"/>
<reference evidence="1" key="1">
    <citation type="journal article" date="2020" name="Fungal Divers.">
        <title>Resolving the Mortierellaceae phylogeny through synthesis of multi-gene phylogenetics and phylogenomics.</title>
        <authorList>
            <person name="Vandepol N."/>
            <person name="Liber J."/>
            <person name="Desiro A."/>
            <person name="Na H."/>
            <person name="Kennedy M."/>
            <person name="Barry K."/>
            <person name="Grigoriev I.V."/>
            <person name="Miller A.N."/>
            <person name="O'Donnell K."/>
            <person name="Stajich J.E."/>
            <person name="Bonito G."/>
        </authorList>
    </citation>
    <scope>NUCLEOTIDE SEQUENCE</scope>
    <source>
        <strain evidence="1">BC1065</strain>
    </source>
</reference>